<keyword evidence="3 9" id="KW-0812">Transmembrane</keyword>
<evidence type="ECO:0000256" key="2">
    <source>
        <dbReference type="ARBA" id="ARBA00022448"/>
    </source>
</evidence>
<keyword evidence="5" id="KW-0547">Nucleotide-binding</keyword>
<dbReference type="AlphaFoldDB" id="A0AAQ4D2A2"/>
<dbReference type="PROSITE" id="PS50929">
    <property type="entry name" value="ABC_TM1F"/>
    <property type="match status" value="1"/>
</dbReference>
<dbReference type="GO" id="GO:0005524">
    <property type="term" value="F:ATP binding"/>
    <property type="evidence" value="ECO:0007669"/>
    <property type="project" value="UniProtKB-KW"/>
</dbReference>
<evidence type="ECO:0000256" key="3">
    <source>
        <dbReference type="ARBA" id="ARBA00022692"/>
    </source>
</evidence>
<evidence type="ECO:0000256" key="9">
    <source>
        <dbReference type="SAM" id="Phobius"/>
    </source>
</evidence>
<dbReference type="Pfam" id="PF00664">
    <property type="entry name" value="ABC_membrane"/>
    <property type="match status" value="1"/>
</dbReference>
<dbReference type="InterPro" id="IPR036640">
    <property type="entry name" value="ABC1_TM_sf"/>
</dbReference>
<evidence type="ECO:0000256" key="8">
    <source>
        <dbReference type="ARBA" id="ARBA00023136"/>
    </source>
</evidence>
<dbReference type="InterPro" id="IPR011527">
    <property type="entry name" value="ABC1_TM_dom"/>
</dbReference>
<dbReference type="Pfam" id="PF00005">
    <property type="entry name" value="ABC_tran"/>
    <property type="match status" value="1"/>
</dbReference>
<dbReference type="Proteomes" id="UP001321473">
    <property type="component" value="Unassembled WGS sequence"/>
</dbReference>
<dbReference type="Gene3D" id="3.40.50.300">
    <property type="entry name" value="P-loop containing nucleotide triphosphate hydrolases"/>
    <property type="match status" value="1"/>
</dbReference>
<comment type="subcellular location">
    <subcellularLocation>
        <location evidence="1">Endomembrane system</location>
        <topology evidence="1">Multi-pass membrane protein</topology>
    </subcellularLocation>
</comment>
<dbReference type="PANTHER" id="PTHR24223">
    <property type="entry name" value="ATP-BINDING CASSETTE SUB-FAMILY C"/>
    <property type="match status" value="1"/>
</dbReference>
<evidence type="ECO:0000256" key="6">
    <source>
        <dbReference type="ARBA" id="ARBA00022840"/>
    </source>
</evidence>
<sequence>MLEHVLLSPVSFFDVTPRGAILNRFTTDLNDIDTRFAVLGRQAIQTLLLVLARVGVLGTESTVLVVVSGIVIIGFTIGMGILTRAANAARFLRTTLFSKLLQHATESIESLSLVRTFGANERCYARFCRLANQNARATSAWLACNRTLRMFTTTCGLLIVLTTLGSVVGDSSAPPDGSAIGLALSSSLSVGIVGRTGAGKSSLVLALLRVLKSTGGRLLIDGVDIASVPLPRLRGAITAIAQMDGDTDRLIQATLRESFAGSTVLTVAHRIHTVLDYDRIIVMNGGRIVENAPVAELLSNKDSIFFAMAAKAGVSTESYRQRHRMLCNTEVIRL</sequence>
<dbReference type="SUPFAM" id="SSF90123">
    <property type="entry name" value="ABC transporter transmembrane region"/>
    <property type="match status" value="1"/>
</dbReference>
<evidence type="ECO:0000259" key="10">
    <source>
        <dbReference type="PROSITE" id="PS50929"/>
    </source>
</evidence>
<protein>
    <recommendedName>
        <fullName evidence="10">ABC transmembrane type-1 domain-containing protein</fullName>
    </recommendedName>
</protein>
<dbReference type="InterPro" id="IPR003439">
    <property type="entry name" value="ABC_transporter-like_ATP-bd"/>
</dbReference>
<dbReference type="EMBL" id="JARKHS020036126">
    <property type="protein sequence ID" value="KAK8756592.1"/>
    <property type="molecule type" value="Genomic_DNA"/>
</dbReference>
<evidence type="ECO:0000256" key="1">
    <source>
        <dbReference type="ARBA" id="ARBA00004127"/>
    </source>
</evidence>
<feature type="transmembrane region" description="Helical" evidence="9">
    <location>
        <begin position="63"/>
        <end position="83"/>
    </location>
</feature>
<dbReference type="PANTHER" id="PTHR24223:SF443">
    <property type="entry name" value="MULTIDRUG-RESISTANCE LIKE PROTEIN 1, ISOFORM I"/>
    <property type="match status" value="1"/>
</dbReference>
<keyword evidence="4" id="KW-0677">Repeat</keyword>
<gene>
    <name evidence="11" type="ORF">V5799_000706</name>
</gene>
<keyword evidence="6" id="KW-0067">ATP-binding</keyword>
<organism evidence="11 12">
    <name type="scientific">Amblyomma americanum</name>
    <name type="common">Lone star tick</name>
    <dbReference type="NCBI Taxonomy" id="6943"/>
    <lineage>
        <taxon>Eukaryota</taxon>
        <taxon>Metazoa</taxon>
        <taxon>Ecdysozoa</taxon>
        <taxon>Arthropoda</taxon>
        <taxon>Chelicerata</taxon>
        <taxon>Arachnida</taxon>
        <taxon>Acari</taxon>
        <taxon>Parasitiformes</taxon>
        <taxon>Ixodida</taxon>
        <taxon>Ixodoidea</taxon>
        <taxon>Ixodidae</taxon>
        <taxon>Amblyomminae</taxon>
        <taxon>Amblyomma</taxon>
    </lineage>
</organism>
<dbReference type="GO" id="GO:0016020">
    <property type="term" value="C:membrane"/>
    <property type="evidence" value="ECO:0007669"/>
    <property type="project" value="InterPro"/>
</dbReference>
<comment type="caution">
    <text evidence="11">The sequence shown here is derived from an EMBL/GenBank/DDBJ whole genome shotgun (WGS) entry which is preliminary data.</text>
</comment>
<reference evidence="11 12" key="1">
    <citation type="journal article" date="2023" name="Arcadia Sci">
        <title>De novo assembly of a long-read Amblyomma americanum tick genome.</title>
        <authorList>
            <person name="Chou S."/>
            <person name="Poskanzer K.E."/>
            <person name="Rollins M."/>
            <person name="Thuy-Boun P.S."/>
        </authorList>
    </citation>
    <scope>NUCLEOTIDE SEQUENCE [LARGE SCALE GENOMIC DNA]</scope>
    <source>
        <strain evidence="11">F_SG_1</strain>
        <tissue evidence="11">Salivary glands</tissue>
    </source>
</reference>
<name>A0AAQ4D2A2_AMBAM</name>
<proteinExistence type="predicted"/>
<dbReference type="SUPFAM" id="SSF52540">
    <property type="entry name" value="P-loop containing nucleoside triphosphate hydrolases"/>
    <property type="match status" value="1"/>
</dbReference>
<keyword evidence="8 9" id="KW-0472">Membrane</keyword>
<evidence type="ECO:0000256" key="7">
    <source>
        <dbReference type="ARBA" id="ARBA00022989"/>
    </source>
</evidence>
<dbReference type="GO" id="GO:0140359">
    <property type="term" value="F:ABC-type transporter activity"/>
    <property type="evidence" value="ECO:0007669"/>
    <property type="project" value="InterPro"/>
</dbReference>
<evidence type="ECO:0000256" key="4">
    <source>
        <dbReference type="ARBA" id="ARBA00022737"/>
    </source>
</evidence>
<evidence type="ECO:0000256" key="5">
    <source>
        <dbReference type="ARBA" id="ARBA00022741"/>
    </source>
</evidence>
<accession>A0AAQ4D2A2</accession>
<dbReference type="InterPro" id="IPR027417">
    <property type="entry name" value="P-loop_NTPase"/>
</dbReference>
<dbReference type="Gene3D" id="1.20.1560.10">
    <property type="entry name" value="ABC transporter type 1, transmembrane domain"/>
    <property type="match status" value="1"/>
</dbReference>
<keyword evidence="12" id="KW-1185">Reference proteome</keyword>
<dbReference type="GO" id="GO:0012505">
    <property type="term" value="C:endomembrane system"/>
    <property type="evidence" value="ECO:0007669"/>
    <property type="project" value="UniProtKB-SubCell"/>
</dbReference>
<evidence type="ECO:0000313" key="12">
    <source>
        <dbReference type="Proteomes" id="UP001321473"/>
    </source>
</evidence>
<keyword evidence="2" id="KW-0813">Transport</keyword>
<dbReference type="GO" id="GO:0016887">
    <property type="term" value="F:ATP hydrolysis activity"/>
    <property type="evidence" value="ECO:0007669"/>
    <property type="project" value="InterPro"/>
</dbReference>
<feature type="domain" description="ABC transmembrane type-1" evidence="10">
    <location>
        <begin position="1"/>
        <end position="165"/>
    </location>
</feature>
<dbReference type="InterPro" id="IPR050173">
    <property type="entry name" value="ABC_transporter_C-like"/>
</dbReference>
<keyword evidence="7 9" id="KW-1133">Transmembrane helix</keyword>
<evidence type="ECO:0000313" key="11">
    <source>
        <dbReference type="EMBL" id="KAK8756592.1"/>
    </source>
</evidence>